<name>A0AAD8XZH2_9STRA</name>
<evidence type="ECO:0000313" key="4">
    <source>
        <dbReference type="Proteomes" id="UP001224775"/>
    </source>
</evidence>
<dbReference type="InterPro" id="IPR029058">
    <property type="entry name" value="AB_hydrolase_fold"/>
</dbReference>
<evidence type="ECO:0008006" key="5">
    <source>
        <dbReference type="Google" id="ProtNLM"/>
    </source>
</evidence>
<dbReference type="EMBL" id="JATAAI010000029">
    <property type="protein sequence ID" value="KAK1736308.1"/>
    <property type="molecule type" value="Genomic_DNA"/>
</dbReference>
<evidence type="ECO:0000256" key="2">
    <source>
        <dbReference type="SAM" id="SignalP"/>
    </source>
</evidence>
<keyword evidence="4" id="KW-1185">Reference proteome</keyword>
<feature type="signal peptide" evidence="2">
    <location>
        <begin position="1"/>
        <end position="17"/>
    </location>
</feature>
<feature type="region of interest" description="Disordered" evidence="1">
    <location>
        <begin position="584"/>
        <end position="661"/>
    </location>
</feature>
<evidence type="ECO:0000313" key="3">
    <source>
        <dbReference type="EMBL" id="KAK1736308.1"/>
    </source>
</evidence>
<protein>
    <recommendedName>
        <fullName evidence="5">Subtilisin</fullName>
    </recommendedName>
</protein>
<dbReference type="Gene3D" id="3.40.50.1820">
    <property type="entry name" value="alpha/beta hydrolase"/>
    <property type="match status" value="1"/>
</dbReference>
<accession>A0AAD8XZH2</accession>
<organism evidence="3 4">
    <name type="scientific">Skeletonema marinoi</name>
    <dbReference type="NCBI Taxonomy" id="267567"/>
    <lineage>
        <taxon>Eukaryota</taxon>
        <taxon>Sar</taxon>
        <taxon>Stramenopiles</taxon>
        <taxon>Ochrophyta</taxon>
        <taxon>Bacillariophyta</taxon>
        <taxon>Coscinodiscophyceae</taxon>
        <taxon>Thalassiosirophycidae</taxon>
        <taxon>Thalassiosirales</taxon>
        <taxon>Skeletonemataceae</taxon>
        <taxon>Skeletonema</taxon>
        <taxon>Skeletonema marinoi-dohrnii complex</taxon>
    </lineage>
</organism>
<gene>
    <name evidence="3" type="ORF">QTG54_012908</name>
</gene>
<feature type="chain" id="PRO_5042060381" description="Subtilisin" evidence="2">
    <location>
        <begin position="18"/>
        <end position="661"/>
    </location>
</feature>
<feature type="compositionally biased region" description="Low complexity" evidence="1">
    <location>
        <begin position="586"/>
        <end position="661"/>
    </location>
</feature>
<reference evidence="3" key="1">
    <citation type="submission" date="2023-06" db="EMBL/GenBank/DDBJ databases">
        <title>Survivors Of The Sea: Transcriptome response of Skeletonema marinoi to long-term dormancy.</title>
        <authorList>
            <person name="Pinder M.I.M."/>
            <person name="Kourtchenko O."/>
            <person name="Robertson E.K."/>
            <person name="Larsson T."/>
            <person name="Maumus F."/>
            <person name="Osuna-Cruz C.M."/>
            <person name="Vancaester E."/>
            <person name="Stenow R."/>
            <person name="Vandepoele K."/>
            <person name="Ploug H."/>
            <person name="Bruchert V."/>
            <person name="Godhe A."/>
            <person name="Topel M."/>
        </authorList>
    </citation>
    <scope>NUCLEOTIDE SEQUENCE</scope>
    <source>
        <strain evidence="3">R05AC</strain>
    </source>
</reference>
<dbReference type="AlphaFoldDB" id="A0AAD8XZH2"/>
<comment type="caution">
    <text evidence="3">The sequence shown here is derived from an EMBL/GenBank/DDBJ whole genome shotgun (WGS) entry which is preliminary data.</text>
</comment>
<dbReference type="Proteomes" id="UP001224775">
    <property type="component" value="Unassembled WGS sequence"/>
</dbReference>
<sequence length="661" mass="71058">MLPKAVLLILAAATTLALSAVAVEAVQSLRAPTIATKNNSDSFLNHILRRLFNFDKDQYQYKLQEGLKNRTGFSLGRSFISTNHDDNMTNVKYIGDTLDNRDLRADNSTRYKLPEYTFTPCADEYECDSTIVTYTREEVYIKVSSELKQSTNVQYCLTADPMITTDMYGSCGVQEDCACAYCIFGSWCVFQVCDSQCYELSGLDTEVATAVKHGVQVRKVCASCEEETNHPGFTNEDSDGIGYCDSDAYVYEAKNSGLVVFPTDDEGTILPGALSVSAWAHVTIAGTCDTPTGTFKPSDHGKISIDATTTLLMGASGTVAIAPDTLGYSNTYDYFKGYIVKKQYQTSFIPLWLKTKRTIAEETNCGGYGAFAIAEAAESAGIDIQAVLSGAGPYLTSSALLTTGYTAMVDGQDLLADSWFVGSTQYTKYDAINAVTNLGGSNRLNKLVPSPINIDSLDVWNLAAVKFFKDAMSEGLLKPCDNIDGAAAAGVDRLCQALQASDLEHYINSIGTKYSYELCFSYDDDVIDSANVLQGGPAFTNNAFEVTGNHDEAGTHCIRRFVNYFDSPNFTSYVPQRTGGYCGVNGSASSSSQPSSGPSSSLSYEPSGSTSNHPSSVPRSLPSPRPSETQSHQPSSSPSTSPSFGPSESPSTSSSSESSES</sequence>
<proteinExistence type="predicted"/>
<evidence type="ECO:0000256" key="1">
    <source>
        <dbReference type="SAM" id="MobiDB-lite"/>
    </source>
</evidence>
<keyword evidence="2" id="KW-0732">Signal</keyword>